<name>A0A7S0JJ12_9EUKA</name>
<dbReference type="AlphaFoldDB" id="A0A7S0JJ12"/>
<accession>A0A7S0JJ12</accession>
<protein>
    <submittedName>
        <fullName evidence="3">Uncharacterized protein</fullName>
    </submittedName>
</protein>
<proteinExistence type="predicted"/>
<reference evidence="3" key="1">
    <citation type="submission" date="2021-01" db="EMBL/GenBank/DDBJ databases">
        <authorList>
            <person name="Corre E."/>
            <person name="Pelletier E."/>
            <person name="Niang G."/>
            <person name="Scheremetjew M."/>
            <person name="Finn R."/>
            <person name="Kale V."/>
            <person name="Holt S."/>
            <person name="Cochrane G."/>
            <person name="Meng A."/>
            <person name="Brown T."/>
            <person name="Cohen L."/>
        </authorList>
    </citation>
    <scope>NUCLEOTIDE SEQUENCE</scope>
    <source>
        <strain evidence="3">RCC1130</strain>
    </source>
</reference>
<gene>
    <name evidence="3" type="ORF">CLEP1334_LOCUS28629</name>
</gene>
<sequence length="140" mass="15057">MQASSPPSPPWLPGRAPPVPGPVFSQAFIAMLVLFVAGMVVLCTQLYFKIKAMHASEIGEDTEMLTAGHDKNWMRSVQASRGRAVRRTTADELELGEKPKKKKKATAGKETVGKVKLAGARREGVGKKRSSLTPMSPAQG</sequence>
<keyword evidence="2" id="KW-1133">Transmembrane helix</keyword>
<evidence type="ECO:0000313" key="3">
    <source>
        <dbReference type="EMBL" id="CAD8553338.1"/>
    </source>
</evidence>
<keyword evidence="2" id="KW-0812">Transmembrane</keyword>
<dbReference type="EMBL" id="HBER01057359">
    <property type="protein sequence ID" value="CAD8553338.1"/>
    <property type="molecule type" value="Transcribed_RNA"/>
</dbReference>
<feature type="transmembrane region" description="Helical" evidence="2">
    <location>
        <begin position="27"/>
        <end position="48"/>
    </location>
</feature>
<organism evidence="3">
    <name type="scientific">Calcidiscus leptoporus</name>
    <dbReference type="NCBI Taxonomy" id="127549"/>
    <lineage>
        <taxon>Eukaryota</taxon>
        <taxon>Haptista</taxon>
        <taxon>Haptophyta</taxon>
        <taxon>Prymnesiophyceae</taxon>
        <taxon>Coccolithales</taxon>
        <taxon>Calcidiscaceae</taxon>
        <taxon>Calcidiscus</taxon>
    </lineage>
</organism>
<keyword evidence="2" id="KW-0472">Membrane</keyword>
<evidence type="ECO:0000256" key="1">
    <source>
        <dbReference type="SAM" id="MobiDB-lite"/>
    </source>
</evidence>
<feature type="region of interest" description="Disordered" evidence="1">
    <location>
        <begin position="76"/>
        <end position="140"/>
    </location>
</feature>
<evidence type="ECO:0000256" key="2">
    <source>
        <dbReference type="SAM" id="Phobius"/>
    </source>
</evidence>
<feature type="compositionally biased region" description="Polar residues" evidence="1">
    <location>
        <begin position="131"/>
        <end position="140"/>
    </location>
</feature>